<proteinExistence type="inferred from homology"/>
<reference evidence="5" key="1">
    <citation type="journal article" date="2017" name="Nat. Commun.">
        <title>The asparagus genome sheds light on the origin and evolution of a young Y chromosome.</title>
        <authorList>
            <person name="Harkess A."/>
            <person name="Zhou J."/>
            <person name="Xu C."/>
            <person name="Bowers J.E."/>
            <person name="Van der Hulst R."/>
            <person name="Ayyampalayam S."/>
            <person name="Mercati F."/>
            <person name="Riccardi P."/>
            <person name="McKain M.R."/>
            <person name="Kakrana A."/>
            <person name="Tang H."/>
            <person name="Ray J."/>
            <person name="Groenendijk J."/>
            <person name="Arikit S."/>
            <person name="Mathioni S.M."/>
            <person name="Nakano M."/>
            <person name="Shan H."/>
            <person name="Telgmann-Rauber A."/>
            <person name="Kanno A."/>
            <person name="Yue Z."/>
            <person name="Chen H."/>
            <person name="Li W."/>
            <person name="Chen Y."/>
            <person name="Xu X."/>
            <person name="Zhang Y."/>
            <person name="Luo S."/>
            <person name="Chen H."/>
            <person name="Gao J."/>
            <person name="Mao Z."/>
            <person name="Pires J.C."/>
            <person name="Luo M."/>
            <person name="Kudrna D."/>
            <person name="Wing R.A."/>
            <person name="Meyers B.C."/>
            <person name="Yi K."/>
            <person name="Kong H."/>
            <person name="Lavrijsen P."/>
            <person name="Sunseri F."/>
            <person name="Falavigna A."/>
            <person name="Ye Y."/>
            <person name="Leebens-Mack J.H."/>
            <person name="Chen G."/>
        </authorList>
    </citation>
    <scope>NUCLEOTIDE SEQUENCE [LARGE SCALE GENOMIC DNA]</scope>
    <source>
        <strain evidence="5">cv. DH0086</strain>
    </source>
</reference>
<keyword evidence="2" id="KW-0378">Hydrolase</keyword>
<accession>A0A5P1EDF6</accession>
<name>A0A5P1EDF6_ASPOF</name>
<dbReference type="InterPro" id="IPR051058">
    <property type="entry name" value="GDSL_Est/Lipase"/>
</dbReference>
<keyword evidence="3" id="KW-0443">Lipid metabolism</keyword>
<dbReference type="OMA" id="IAQAFCN"/>
<dbReference type="AlphaFoldDB" id="A0A5P1EDF6"/>
<dbReference type="EMBL" id="CM007387">
    <property type="protein sequence ID" value="ONK63227.1"/>
    <property type="molecule type" value="Genomic_DNA"/>
</dbReference>
<evidence type="ECO:0000256" key="2">
    <source>
        <dbReference type="ARBA" id="ARBA00022801"/>
    </source>
</evidence>
<dbReference type="InterPro" id="IPR036514">
    <property type="entry name" value="SGNH_hydro_sf"/>
</dbReference>
<gene>
    <name evidence="4" type="ORF">A4U43_C07F12700</name>
</gene>
<dbReference type="Gramene" id="ONK63227">
    <property type="protein sequence ID" value="ONK63227"/>
    <property type="gene ID" value="A4U43_C07F12700"/>
</dbReference>
<comment type="similarity">
    <text evidence="1">Belongs to the 'GDSL' lipolytic enzyme family.</text>
</comment>
<organism evidence="4 5">
    <name type="scientific">Asparagus officinalis</name>
    <name type="common">Garden asparagus</name>
    <dbReference type="NCBI Taxonomy" id="4686"/>
    <lineage>
        <taxon>Eukaryota</taxon>
        <taxon>Viridiplantae</taxon>
        <taxon>Streptophyta</taxon>
        <taxon>Embryophyta</taxon>
        <taxon>Tracheophyta</taxon>
        <taxon>Spermatophyta</taxon>
        <taxon>Magnoliopsida</taxon>
        <taxon>Liliopsida</taxon>
        <taxon>Asparagales</taxon>
        <taxon>Asparagaceae</taxon>
        <taxon>Asparagoideae</taxon>
        <taxon>Asparagus</taxon>
    </lineage>
</organism>
<keyword evidence="3" id="KW-0442">Lipid degradation</keyword>
<evidence type="ECO:0000313" key="5">
    <source>
        <dbReference type="Proteomes" id="UP000243459"/>
    </source>
</evidence>
<evidence type="ECO:0000256" key="1">
    <source>
        <dbReference type="ARBA" id="ARBA00008668"/>
    </source>
</evidence>
<evidence type="ECO:0008006" key="6">
    <source>
        <dbReference type="Google" id="ProtNLM"/>
    </source>
</evidence>
<sequence>MLLRLYNLDARKIVVSNVGPIGCVPYLREINPSVGANCVSFPNQLAQRFNERLEDLVKELSSNLEGSLFVYANVYPIVLDIVQNYTSYGFEVSDSACCFVSGRFGGLLPCGPTSRVCPDRSKYVFWDPYHPSDAANVTIAKRLYDGGQDDIFPMNVRQLVQA</sequence>
<protein>
    <recommendedName>
        <fullName evidence="6">GDSL esterase/lipase</fullName>
    </recommendedName>
</protein>
<dbReference type="PANTHER" id="PTHR45648:SF9">
    <property type="entry name" value="PROLINE-RICH PROTEIN APG, PUTATIVE-RELATED"/>
    <property type="match status" value="1"/>
</dbReference>
<dbReference type="Proteomes" id="UP000243459">
    <property type="component" value="Chromosome 7"/>
</dbReference>
<evidence type="ECO:0000256" key="3">
    <source>
        <dbReference type="ARBA" id="ARBA00022963"/>
    </source>
</evidence>
<dbReference type="InterPro" id="IPR001087">
    <property type="entry name" value="GDSL"/>
</dbReference>
<evidence type="ECO:0000313" key="4">
    <source>
        <dbReference type="EMBL" id="ONK63227.1"/>
    </source>
</evidence>
<dbReference type="Pfam" id="PF00657">
    <property type="entry name" value="Lipase_GDSL"/>
    <property type="match status" value="1"/>
</dbReference>
<keyword evidence="5" id="KW-1185">Reference proteome</keyword>
<dbReference type="GO" id="GO:0016788">
    <property type="term" value="F:hydrolase activity, acting on ester bonds"/>
    <property type="evidence" value="ECO:0007669"/>
    <property type="project" value="InterPro"/>
</dbReference>
<dbReference type="GO" id="GO:0016042">
    <property type="term" value="P:lipid catabolic process"/>
    <property type="evidence" value="ECO:0007669"/>
    <property type="project" value="UniProtKB-KW"/>
</dbReference>
<dbReference type="PANTHER" id="PTHR45648">
    <property type="entry name" value="GDSL LIPASE/ACYLHYDROLASE FAMILY PROTEIN (AFU_ORTHOLOGUE AFUA_4G14700)"/>
    <property type="match status" value="1"/>
</dbReference>
<dbReference type="Gene3D" id="3.40.50.1110">
    <property type="entry name" value="SGNH hydrolase"/>
    <property type="match status" value="1"/>
</dbReference>